<gene>
    <name evidence="2" type="ORF">CEXT_57281</name>
</gene>
<sequence length="129" mass="14639">METREDCVRSDKHSSSFPFRNPIPISGPSKQISKMQSDEISATAFARDCLSGAQPRLCGELITITNESETREECVQSDKHSSSFFPIPAPISGEVNTFRKCKATKYPPRPLLMIVFRERNLRHRVYVGY</sequence>
<dbReference type="Proteomes" id="UP001054945">
    <property type="component" value="Unassembled WGS sequence"/>
</dbReference>
<evidence type="ECO:0000313" key="3">
    <source>
        <dbReference type="Proteomes" id="UP001054945"/>
    </source>
</evidence>
<organism evidence="2 3">
    <name type="scientific">Caerostris extrusa</name>
    <name type="common">Bark spider</name>
    <name type="synonym">Caerostris bankana</name>
    <dbReference type="NCBI Taxonomy" id="172846"/>
    <lineage>
        <taxon>Eukaryota</taxon>
        <taxon>Metazoa</taxon>
        <taxon>Ecdysozoa</taxon>
        <taxon>Arthropoda</taxon>
        <taxon>Chelicerata</taxon>
        <taxon>Arachnida</taxon>
        <taxon>Araneae</taxon>
        <taxon>Araneomorphae</taxon>
        <taxon>Entelegynae</taxon>
        <taxon>Araneoidea</taxon>
        <taxon>Araneidae</taxon>
        <taxon>Caerostris</taxon>
    </lineage>
</organism>
<dbReference type="EMBL" id="BPLR01019671">
    <property type="protein sequence ID" value="GIX70371.1"/>
    <property type="molecule type" value="Genomic_DNA"/>
</dbReference>
<proteinExistence type="predicted"/>
<keyword evidence="3" id="KW-1185">Reference proteome</keyword>
<accession>A0AAV4ME82</accession>
<evidence type="ECO:0000313" key="2">
    <source>
        <dbReference type="EMBL" id="GIX70371.1"/>
    </source>
</evidence>
<comment type="caution">
    <text evidence="2">The sequence shown here is derived from an EMBL/GenBank/DDBJ whole genome shotgun (WGS) entry which is preliminary data.</text>
</comment>
<evidence type="ECO:0000256" key="1">
    <source>
        <dbReference type="SAM" id="MobiDB-lite"/>
    </source>
</evidence>
<feature type="compositionally biased region" description="Basic and acidic residues" evidence="1">
    <location>
        <begin position="1"/>
        <end position="14"/>
    </location>
</feature>
<feature type="region of interest" description="Disordered" evidence="1">
    <location>
        <begin position="1"/>
        <end position="34"/>
    </location>
</feature>
<dbReference type="AlphaFoldDB" id="A0AAV4ME82"/>
<name>A0AAV4ME82_CAEEX</name>
<protein>
    <submittedName>
        <fullName evidence="2">Uncharacterized protein</fullName>
    </submittedName>
</protein>
<reference evidence="2 3" key="1">
    <citation type="submission" date="2021-06" db="EMBL/GenBank/DDBJ databases">
        <title>Caerostris extrusa draft genome.</title>
        <authorList>
            <person name="Kono N."/>
            <person name="Arakawa K."/>
        </authorList>
    </citation>
    <scope>NUCLEOTIDE SEQUENCE [LARGE SCALE GENOMIC DNA]</scope>
</reference>